<dbReference type="SMART" id="SM00034">
    <property type="entry name" value="CLECT"/>
    <property type="match status" value="1"/>
</dbReference>
<keyword evidence="4" id="KW-0430">Lectin</keyword>
<dbReference type="CDD" id="cd00037">
    <property type="entry name" value="CLECT"/>
    <property type="match status" value="1"/>
</dbReference>
<dbReference type="PROSITE" id="PS00615">
    <property type="entry name" value="C_TYPE_LECTIN_1"/>
    <property type="match status" value="1"/>
</dbReference>
<reference evidence="4" key="1">
    <citation type="submission" date="2016-11" db="EMBL/GenBank/DDBJ databases">
        <title>Morphological observations on the formation of brood pouch of pot-bellied seahorse Hippocampus abdomnalis.</title>
        <authorList>
            <person name="Kawaguchi M."/>
        </authorList>
    </citation>
    <scope>NUCLEOTIDE SEQUENCE</scope>
    <source>
        <tissue evidence="4">Brood pouch</tissue>
    </source>
</reference>
<organism evidence="4">
    <name type="scientific">Hippocampus abdominalis</name>
    <name type="common">Big-bellied seahorse</name>
    <dbReference type="NCBI Taxonomy" id="109274"/>
    <lineage>
        <taxon>Eukaryota</taxon>
        <taxon>Metazoa</taxon>
        <taxon>Chordata</taxon>
        <taxon>Craniata</taxon>
        <taxon>Vertebrata</taxon>
        <taxon>Euteleostomi</taxon>
        <taxon>Actinopterygii</taxon>
        <taxon>Neopterygii</taxon>
        <taxon>Teleostei</taxon>
        <taxon>Neoteleostei</taxon>
        <taxon>Acanthomorphata</taxon>
        <taxon>Syngnathiaria</taxon>
        <taxon>Syngnathiformes</taxon>
        <taxon>Syngnathoidei</taxon>
        <taxon>Syngnathidae</taxon>
        <taxon>Hippocampus</taxon>
    </lineage>
</organism>
<feature type="signal peptide" evidence="2">
    <location>
        <begin position="1"/>
        <end position="19"/>
    </location>
</feature>
<sequence>MAFTLGSFLLLCGISGALTWNRCPHGWTQLDNRCYIYQSPEMMFLEAEKVCQILGGNLVSIRDTVENAVVFDLIQSGPTAWIGLHNAILDQDFLWTDGSVVKYTAFKAEGPDGLGNCVQFSRLEGFWQDHRCDESAPFVCTKDVKFLGGSGI</sequence>
<name>A0A1Y1BZT8_HIPAB</name>
<dbReference type="GO" id="GO:0030246">
    <property type="term" value="F:carbohydrate binding"/>
    <property type="evidence" value="ECO:0007669"/>
    <property type="project" value="UniProtKB-KW"/>
</dbReference>
<gene>
    <name evidence="4" type="primary">haCTL2</name>
</gene>
<dbReference type="InterPro" id="IPR018378">
    <property type="entry name" value="C-type_lectin_CS"/>
</dbReference>
<accession>A0A1Y1BZT8</accession>
<dbReference type="PANTHER" id="PTHR22803">
    <property type="entry name" value="MANNOSE, PHOSPHOLIPASE, LECTIN RECEPTOR RELATED"/>
    <property type="match status" value="1"/>
</dbReference>
<dbReference type="EMBL" id="LC198682">
    <property type="protein sequence ID" value="BAX73924.1"/>
    <property type="molecule type" value="mRNA"/>
</dbReference>
<feature type="domain" description="C-type lectin" evidence="3">
    <location>
        <begin position="30"/>
        <end position="141"/>
    </location>
</feature>
<dbReference type="Gene3D" id="3.10.100.10">
    <property type="entry name" value="Mannose-Binding Protein A, subunit A"/>
    <property type="match status" value="1"/>
</dbReference>
<feature type="chain" id="PRO_5013005353" evidence="2">
    <location>
        <begin position="20"/>
        <end position="152"/>
    </location>
</feature>
<dbReference type="InterPro" id="IPR016186">
    <property type="entry name" value="C-type_lectin-like/link_sf"/>
</dbReference>
<keyword evidence="2" id="KW-0732">Signal</keyword>
<proteinExistence type="evidence at transcript level"/>
<evidence type="ECO:0000313" key="4">
    <source>
        <dbReference type="EMBL" id="BAX73924.1"/>
    </source>
</evidence>
<evidence type="ECO:0000259" key="3">
    <source>
        <dbReference type="PROSITE" id="PS50041"/>
    </source>
</evidence>
<dbReference type="InterPro" id="IPR050111">
    <property type="entry name" value="C-type_lectin/snaclec_domain"/>
</dbReference>
<dbReference type="Pfam" id="PF00059">
    <property type="entry name" value="Lectin_C"/>
    <property type="match status" value="1"/>
</dbReference>
<dbReference type="InterPro" id="IPR016187">
    <property type="entry name" value="CTDL_fold"/>
</dbReference>
<evidence type="ECO:0000256" key="2">
    <source>
        <dbReference type="SAM" id="SignalP"/>
    </source>
</evidence>
<dbReference type="InterPro" id="IPR001304">
    <property type="entry name" value="C-type_lectin-like"/>
</dbReference>
<keyword evidence="1" id="KW-1015">Disulfide bond</keyword>
<evidence type="ECO:0000256" key="1">
    <source>
        <dbReference type="ARBA" id="ARBA00023157"/>
    </source>
</evidence>
<dbReference type="SUPFAM" id="SSF56436">
    <property type="entry name" value="C-type lectin-like"/>
    <property type="match status" value="1"/>
</dbReference>
<protein>
    <submittedName>
        <fullName evidence="4">C-type lectin</fullName>
    </submittedName>
</protein>
<dbReference type="AlphaFoldDB" id="A0A1Y1BZT8"/>
<dbReference type="PROSITE" id="PS50041">
    <property type="entry name" value="C_TYPE_LECTIN_2"/>
    <property type="match status" value="1"/>
</dbReference>